<name>A0A318PJN3_KOMXY</name>
<sequence length="160" mass="17912">MRPSLTIPEGLAVADVVGQRLFEAGCTLAALPAHGLKPGGVRVAWPEMLEDADLDWINACPAEDMRPPRPGSAAITRMDEALSWIGLIGDDRLNWRKVVCLRLIVHPISHRYRWMWRKIANHLHIDHHTAKSWHQLAVADIARKIAQSTFSTSHIPHFAA</sequence>
<proteinExistence type="predicted"/>
<dbReference type="InterPro" id="IPR045942">
    <property type="entry name" value="DUF6362"/>
</dbReference>
<comment type="caution">
    <text evidence="2">The sequence shown here is derived from an EMBL/GenBank/DDBJ whole genome shotgun (WGS) entry which is preliminary data.</text>
</comment>
<evidence type="ECO:0000259" key="1">
    <source>
        <dbReference type="Pfam" id="PF19889"/>
    </source>
</evidence>
<evidence type="ECO:0000313" key="2">
    <source>
        <dbReference type="EMBL" id="PYD57397.1"/>
    </source>
</evidence>
<dbReference type="EMBL" id="NKUC01000009">
    <property type="protein sequence ID" value="PYD57397.1"/>
    <property type="molecule type" value="Genomic_DNA"/>
</dbReference>
<dbReference type="OrthoDB" id="7360866at2"/>
<dbReference type="Pfam" id="PF19889">
    <property type="entry name" value="DUF6362"/>
    <property type="match status" value="1"/>
</dbReference>
<evidence type="ECO:0000313" key="3">
    <source>
        <dbReference type="Proteomes" id="UP000248257"/>
    </source>
</evidence>
<dbReference type="RefSeq" id="WP_061273115.1">
    <property type="nucleotide sequence ID" value="NZ_CBCRXN010000003.1"/>
</dbReference>
<gene>
    <name evidence="2" type="ORF">CFR75_06150</name>
</gene>
<protein>
    <recommendedName>
        <fullName evidence="1">DUF6362 domain-containing protein</fullName>
    </recommendedName>
</protein>
<keyword evidence="3" id="KW-1185">Reference proteome</keyword>
<reference evidence="2 3" key="1">
    <citation type="submission" date="2017-07" db="EMBL/GenBank/DDBJ databases">
        <title>A draft genome sequence of Komagataeibacter xylinus LMG 1515.</title>
        <authorList>
            <person name="Skraban J."/>
            <person name="Cleenwerck I."/>
            <person name="Vandamme P."/>
            <person name="Trcek J."/>
        </authorList>
    </citation>
    <scope>NUCLEOTIDE SEQUENCE [LARGE SCALE GENOMIC DNA]</scope>
    <source>
        <strain evidence="2 3">LMG 1515</strain>
    </source>
</reference>
<organism evidence="2 3">
    <name type="scientific">Komagataeibacter xylinus</name>
    <name type="common">Gluconacetobacter xylinus</name>
    <dbReference type="NCBI Taxonomy" id="28448"/>
    <lineage>
        <taxon>Bacteria</taxon>
        <taxon>Pseudomonadati</taxon>
        <taxon>Pseudomonadota</taxon>
        <taxon>Alphaproteobacteria</taxon>
        <taxon>Acetobacterales</taxon>
        <taxon>Acetobacteraceae</taxon>
        <taxon>Komagataeibacter</taxon>
    </lineage>
</organism>
<dbReference type="Proteomes" id="UP000248257">
    <property type="component" value="Unassembled WGS sequence"/>
</dbReference>
<dbReference type="AlphaFoldDB" id="A0A318PJN3"/>
<dbReference type="STRING" id="1220579.GCA_001571345_01240"/>
<feature type="domain" description="DUF6362" evidence="1">
    <location>
        <begin position="31"/>
        <end position="141"/>
    </location>
</feature>
<accession>A0A318PJN3</accession>